<organism evidence="2">
    <name type="scientific">gut metagenome</name>
    <dbReference type="NCBI Taxonomy" id="749906"/>
    <lineage>
        <taxon>unclassified sequences</taxon>
        <taxon>metagenomes</taxon>
        <taxon>organismal metagenomes</taxon>
    </lineage>
</organism>
<dbReference type="SMART" id="SM00982">
    <property type="entry name" value="TRCF"/>
    <property type="match status" value="1"/>
</dbReference>
<accession>J9FY22</accession>
<dbReference type="AlphaFoldDB" id="J9FY22"/>
<gene>
    <name evidence="2" type="ORF">EVA_12011</name>
</gene>
<feature type="domain" description="Transcription-repair-coupling factor C-terminal" evidence="1">
    <location>
        <begin position="101"/>
        <end position="201"/>
    </location>
</feature>
<dbReference type="SUPFAM" id="SSF143517">
    <property type="entry name" value="TRCF domain-like"/>
    <property type="match status" value="1"/>
</dbReference>
<dbReference type="InterPro" id="IPR027417">
    <property type="entry name" value="P-loop_NTPase"/>
</dbReference>
<dbReference type="GO" id="GO:0006281">
    <property type="term" value="P:DNA repair"/>
    <property type="evidence" value="ECO:0007669"/>
    <property type="project" value="InterPro"/>
</dbReference>
<keyword evidence="2" id="KW-0378">Hydrolase</keyword>
<dbReference type="EC" id="3.6.1.-" evidence="2"/>
<proteinExistence type="predicted"/>
<dbReference type="Pfam" id="PF03461">
    <property type="entry name" value="TRCF"/>
    <property type="match status" value="1"/>
</dbReference>
<dbReference type="InterPro" id="IPR037235">
    <property type="entry name" value="TRCF-like_C_D7"/>
</dbReference>
<dbReference type="EMBL" id="AMCI01003618">
    <property type="protein sequence ID" value="EJW99881.1"/>
    <property type="molecule type" value="Genomic_DNA"/>
</dbReference>
<reference evidence="2" key="1">
    <citation type="journal article" date="2012" name="PLoS ONE">
        <title>Gene sets for utilization of primary and secondary nutrition supplies in the distal gut of endangered iberian lynx.</title>
        <authorList>
            <person name="Alcaide M."/>
            <person name="Messina E."/>
            <person name="Richter M."/>
            <person name="Bargiela R."/>
            <person name="Peplies J."/>
            <person name="Huws S.A."/>
            <person name="Newbold C.J."/>
            <person name="Golyshin P.N."/>
            <person name="Simon M.A."/>
            <person name="Lopez G."/>
            <person name="Yakimov M.M."/>
            <person name="Ferrer M."/>
        </authorList>
    </citation>
    <scope>NUCLEOTIDE SEQUENCE</scope>
</reference>
<dbReference type="SUPFAM" id="SSF52540">
    <property type="entry name" value="P-loop containing nucleoside triphosphate hydrolases"/>
    <property type="match status" value="1"/>
</dbReference>
<evidence type="ECO:0000313" key="2">
    <source>
        <dbReference type="EMBL" id="EJW99881.1"/>
    </source>
</evidence>
<dbReference type="Gene3D" id="3.90.1150.50">
    <property type="entry name" value="Transcription-repair-coupling factor, D7 domain"/>
    <property type="match status" value="1"/>
</dbReference>
<evidence type="ECO:0000259" key="1">
    <source>
        <dbReference type="SMART" id="SM00982"/>
    </source>
</evidence>
<name>J9FY22_9ZZZZ</name>
<dbReference type="InterPro" id="IPR005118">
    <property type="entry name" value="TRCF_C"/>
</dbReference>
<dbReference type="GO" id="GO:0016787">
    <property type="term" value="F:hydrolase activity"/>
    <property type="evidence" value="ECO:0007669"/>
    <property type="project" value="UniProtKB-KW"/>
</dbReference>
<sequence>MVTPQKQLTEQASKRLKSIKEFTQLGSGYKIAMRDLTIRGAGDMLGPKQAGFVDSVGLDMYLDLLTQAVARKKKLAQMANPDLKIIDESKEEEVPEIKQTNIQMEGYVPVPFTSSDGDKLALYQAIRDIRSKEQLEQYEKRTADIFGRIPKEVQQLFNKRRMDLFASQDGVELVQEKDHRIEIRMTPEWSRKADGLKLFEAMSAVSRQINMTLKNGAIVVSFEKKKHYWDLFIKVTEVLNDPLFRKE</sequence>
<comment type="caution">
    <text evidence="2">The sequence shown here is derived from an EMBL/GenBank/DDBJ whole genome shotgun (WGS) entry which is preliminary data.</text>
</comment>
<dbReference type="Gene3D" id="3.40.50.300">
    <property type="entry name" value="P-loop containing nucleotide triphosphate hydrolases"/>
    <property type="match status" value="1"/>
</dbReference>
<protein>
    <submittedName>
        <fullName evidence="2">Transcription-repair-coupling factor</fullName>
        <ecNumber evidence="2">3.6.1.-</ecNumber>
    </submittedName>
</protein>